<dbReference type="InterPro" id="IPR007413">
    <property type="entry name" value="YcjX-like"/>
</dbReference>
<dbReference type="PIRSF" id="PIRSF019381">
    <property type="entry name" value="YcjX"/>
    <property type="match status" value="1"/>
</dbReference>
<comment type="caution">
    <text evidence="1">The sequence shown here is derived from an EMBL/GenBank/DDBJ whole genome shotgun (WGS) entry which is preliminary data.</text>
</comment>
<dbReference type="PANTHER" id="PTHR38605:SF1">
    <property type="entry name" value="ATPASE"/>
    <property type="match status" value="1"/>
</dbReference>
<dbReference type="PANTHER" id="PTHR38605">
    <property type="entry name" value="ATPASE-RELATED"/>
    <property type="match status" value="1"/>
</dbReference>
<dbReference type="Proteomes" id="UP000289411">
    <property type="component" value="Unassembled WGS sequence"/>
</dbReference>
<dbReference type="Pfam" id="PF04317">
    <property type="entry name" value="DUF463"/>
    <property type="match status" value="1"/>
</dbReference>
<dbReference type="OrthoDB" id="9777645at2"/>
<proteinExistence type="predicted"/>
<dbReference type="EMBL" id="QYBC01000006">
    <property type="protein sequence ID" value="RYB05620.1"/>
    <property type="molecule type" value="Genomic_DNA"/>
</dbReference>
<sequence length="482" mass="52054">MSLLTDLAFEARNTARSVADYVTGTGLRLGVTGLSRAGKTVFITALVQALTTPGARLPVLRAAAEGRITRGVLQPQPDDAVPRFAVEDHLTALTLERRWPESTRRISEIRITIDYERRGGWRPGPASLTLDIVDYPGEWLLDLPLLGKSYAQWSAETLEASAAAARAPLAAAWRGHTALLGADPPASEDEARRCADLFTAYLRASRADLYALSTLPPGRFLMPGDLEGTPMLTFAPLPVAGPARPGSLAAMMERRYESYKALVVRPFFRDHFARLDRQIVLVDALSALNSGPAAVRDLQNAMTDVLQAYRAGRSSLLSTLFRPRIDRILFAATKADHLHHTSHDRLESILRLLVARAIAKAEDVGAKIDVIALAAVRATREAAVRDGRDALDAIVGTPLPGEVIDGQTFDGLAEAAIFPGDLPGDPKAALRGDGLALAEGENDYRFVRFRPPVPEAGPDGAAVLPHIRLDRALQFLLGDKLS</sequence>
<evidence type="ECO:0000313" key="1">
    <source>
        <dbReference type="EMBL" id="RYB05620.1"/>
    </source>
</evidence>
<gene>
    <name evidence="1" type="ORF">D3272_08415</name>
</gene>
<accession>A0A4Q2RGF3</accession>
<name>A0A4Q2RGF3_9HYPH</name>
<keyword evidence="2" id="KW-1185">Reference proteome</keyword>
<organism evidence="1 2">
    <name type="scientific">Lichenibacterium ramalinae</name>
    <dbReference type="NCBI Taxonomy" id="2316527"/>
    <lineage>
        <taxon>Bacteria</taxon>
        <taxon>Pseudomonadati</taxon>
        <taxon>Pseudomonadota</taxon>
        <taxon>Alphaproteobacteria</taxon>
        <taxon>Hyphomicrobiales</taxon>
        <taxon>Lichenihabitantaceae</taxon>
        <taxon>Lichenibacterium</taxon>
    </lineage>
</organism>
<reference evidence="1 2" key="1">
    <citation type="submission" date="2018-09" db="EMBL/GenBank/DDBJ databases">
        <authorList>
            <person name="Grouzdev D.S."/>
            <person name="Krutkina M.S."/>
        </authorList>
    </citation>
    <scope>NUCLEOTIDE SEQUENCE [LARGE SCALE GENOMIC DNA]</scope>
    <source>
        <strain evidence="1 2">RmlP001</strain>
    </source>
</reference>
<dbReference type="RefSeq" id="WP_129218724.1">
    <property type="nucleotide sequence ID" value="NZ_QYBC01000006.1"/>
</dbReference>
<dbReference type="AlphaFoldDB" id="A0A4Q2RGF3"/>
<protein>
    <submittedName>
        <fullName evidence="1">YcjX family protein</fullName>
    </submittedName>
</protein>
<evidence type="ECO:0000313" key="2">
    <source>
        <dbReference type="Proteomes" id="UP000289411"/>
    </source>
</evidence>
<reference evidence="1 2" key="2">
    <citation type="submission" date="2019-02" db="EMBL/GenBank/DDBJ databases">
        <title>'Lichenibacterium ramalinii' gen. nov. sp. nov., 'Lichenibacterium minor' gen. nov. sp. nov.</title>
        <authorList>
            <person name="Pankratov T."/>
        </authorList>
    </citation>
    <scope>NUCLEOTIDE SEQUENCE [LARGE SCALE GENOMIC DNA]</scope>
    <source>
        <strain evidence="1 2">RmlP001</strain>
    </source>
</reference>